<protein>
    <submittedName>
        <fullName evidence="1">Uncharacterized protein</fullName>
    </submittedName>
</protein>
<dbReference type="EMBL" id="FPIZ01000016">
    <property type="protein sequence ID" value="SFW78120.1"/>
    <property type="molecule type" value="Genomic_DNA"/>
</dbReference>
<reference evidence="2 4" key="2">
    <citation type="submission" date="2023-11" db="EMBL/GenBank/DDBJ databases">
        <title>MicrobeMod: A computational toolkit for identifying prokaryotic methylation and restriction-modification with nanopore sequencing.</title>
        <authorList>
            <person name="Crits-Christoph A."/>
            <person name="Kang S.C."/>
            <person name="Lee H."/>
            <person name="Ostrov N."/>
        </authorList>
    </citation>
    <scope>NUCLEOTIDE SEQUENCE [LARGE SCALE GENOMIC DNA]</scope>
    <source>
        <strain evidence="2 4">ATCC 23090</strain>
    </source>
</reference>
<evidence type="ECO:0000313" key="2">
    <source>
        <dbReference type="EMBL" id="WQG88149.1"/>
    </source>
</evidence>
<accession>A0A1K1S125</accession>
<dbReference type="RefSeq" id="WP_143150827.1">
    <property type="nucleotide sequence ID" value="NZ_CBHWAX010000087.1"/>
</dbReference>
<gene>
    <name evidence="1" type="ORF">SAMN05661012_04581</name>
    <name evidence="2" type="ORF">SR876_24795</name>
</gene>
<dbReference type="Proteomes" id="UP001326715">
    <property type="component" value="Chromosome"/>
</dbReference>
<evidence type="ECO:0000313" key="4">
    <source>
        <dbReference type="Proteomes" id="UP001326715"/>
    </source>
</evidence>
<keyword evidence="4" id="KW-1185">Reference proteome</keyword>
<proteinExistence type="predicted"/>
<dbReference type="OrthoDB" id="9157259at2"/>
<evidence type="ECO:0000313" key="3">
    <source>
        <dbReference type="Proteomes" id="UP000183788"/>
    </source>
</evidence>
<sequence length="180" mass="20658">MNASIVIDDEIAHLSGLMFTAPDQFFEQTKKFAAQLTSNDLPLLRSRFHAGLPIPENVDKASLGLSGWLSACQYTIFELIYHIGIAAVPMLKEVAYGEYDWTQASALEILTRFYMDGKLPVEIIDEIDSNLAKMRYESHLYYAQALIALRRKDRRYETQVIQRIKNEDLHEAIKEIMDVK</sequence>
<dbReference type="EMBL" id="CP140154">
    <property type="protein sequence ID" value="WQG88149.1"/>
    <property type="molecule type" value="Genomic_DNA"/>
</dbReference>
<reference evidence="1 3" key="1">
    <citation type="submission" date="2016-11" db="EMBL/GenBank/DDBJ databases">
        <authorList>
            <person name="Jaros S."/>
            <person name="Januszkiewicz K."/>
            <person name="Wedrychowicz H."/>
        </authorList>
    </citation>
    <scope>NUCLEOTIDE SEQUENCE [LARGE SCALE GENOMIC DNA]</scope>
    <source>
        <strain evidence="1 3">DSM 784</strain>
    </source>
</reference>
<dbReference type="STRING" id="1004.SAMN05661012_04581"/>
<dbReference type="Proteomes" id="UP000183788">
    <property type="component" value="Unassembled WGS sequence"/>
</dbReference>
<name>A0A1K1S125_9BACT</name>
<dbReference type="AlphaFoldDB" id="A0A1K1S125"/>
<organism evidence="1 3">
    <name type="scientific">Chitinophaga sancti</name>
    <dbReference type="NCBI Taxonomy" id="1004"/>
    <lineage>
        <taxon>Bacteria</taxon>
        <taxon>Pseudomonadati</taxon>
        <taxon>Bacteroidota</taxon>
        <taxon>Chitinophagia</taxon>
        <taxon>Chitinophagales</taxon>
        <taxon>Chitinophagaceae</taxon>
        <taxon>Chitinophaga</taxon>
    </lineage>
</organism>
<evidence type="ECO:0000313" key="1">
    <source>
        <dbReference type="EMBL" id="SFW78120.1"/>
    </source>
</evidence>